<comment type="caution">
    <text evidence="2">The sequence shown here is derived from an EMBL/GenBank/DDBJ whole genome shotgun (WGS) entry which is preliminary data.</text>
</comment>
<accession>A0ABR7NE61</accession>
<dbReference type="RefSeq" id="WP_249309926.1">
    <property type="nucleotide sequence ID" value="NZ_JACRSZ010000022.1"/>
</dbReference>
<organism evidence="2 3">
    <name type="scientific">Jingyaoa shaoxingensis</name>
    <dbReference type="NCBI Taxonomy" id="2763671"/>
    <lineage>
        <taxon>Bacteria</taxon>
        <taxon>Bacillati</taxon>
        <taxon>Bacillota</taxon>
        <taxon>Clostridia</taxon>
        <taxon>Lachnospirales</taxon>
        <taxon>Lachnospiraceae</taxon>
        <taxon>Jingyaoa</taxon>
    </lineage>
</organism>
<protein>
    <recommendedName>
        <fullName evidence="4">DNA-binding protein</fullName>
    </recommendedName>
</protein>
<dbReference type="EMBL" id="JACRSZ010000022">
    <property type="protein sequence ID" value="MBC8574465.1"/>
    <property type="molecule type" value="Genomic_DNA"/>
</dbReference>
<reference evidence="2 3" key="1">
    <citation type="submission" date="2020-08" db="EMBL/GenBank/DDBJ databases">
        <title>Genome public.</title>
        <authorList>
            <person name="Liu C."/>
            <person name="Sun Q."/>
        </authorList>
    </citation>
    <scope>NUCLEOTIDE SEQUENCE [LARGE SCALE GENOMIC DNA]</scope>
    <source>
        <strain evidence="2 3">NSJ-46</strain>
    </source>
</reference>
<evidence type="ECO:0000256" key="1">
    <source>
        <dbReference type="SAM" id="MobiDB-lite"/>
    </source>
</evidence>
<feature type="compositionally biased region" description="Basic and acidic residues" evidence="1">
    <location>
        <begin position="12"/>
        <end position="21"/>
    </location>
</feature>
<evidence type="ECO:0000313" key="3">
    <source>
        <dbReference type="Proteomes" id="UP000657421"/>
    </source>
</evidence>
<name>A0ABR7NE61_9FIRM</name>
<evidence type="ECO:0008006" key="4">
    <source>
        <dbReference type="Google" id="ProtNLM"/>
    </source>
</evidence>
<evidence type="ECO:0000313" key="2">
    <source>
        <dbReference type="EMBL" id="MBC8574465.1"/>
    </source>
</evidence>
<sequence>MKRAKTATTARTRRESNELVNRKRSCQNVAAVLAGSEKPLTAREIAAELYSYGLVDYPIRQAVQPRLTELVEDGDVIVTGKVYDTETKRNVAAYMLRKG</sequence>
<proteinExistence type="predicted"/>
<gene>
    <name evidence="2" type="ORF">H8716_15540</name>
</gene>
<keyword evidence="3" id="KW-1185">Reference proteome</keyword>
<feature type="compositionally biased region" description="Low complexity" evidence="1">
    <location>
        <begin position="1"/>
        <end position="10"/>
    </location>
</feature>
<feature type="region of interest" description="Disordered" evidence="1">
    <location>
        <begin position="1"/>
        <end position="21"/>
    </location>
</feature>
<dbReference type="Proteomes" id="UP000657421">
    <property type="component" value="Unassembled WGS sequence"/>
</dbReference>